<dbReference type="AlphaFoldDB" id="A0A0V1PW18"/>
<feature type="domain" description="Lariat debranching enzyme C-terminal" evidence="2">
    <location>
        <begin position="291"/>
        <end position="458"/>
    </location>
</feature>
<keyword evidence="4" id="KW-1185">Reference proteome</keyword>
<protein>
    <recommendedName>
        <fullName evidence="2">Lariat debranching enzyme C-terminal domain-containing protein</fullName>
    </recommendedName>
</protein>
<proteinExistence type="predicted"/>
<dbReference type="SUPFAM" id="SSF56300">
    <property type="entry name" value="Metallo-dependent phosphatases"/>
    <property type="match status" value="1"/>
</dbReference>
<dbReference type="GO" id="GO:0008419">
    <property type="term" value="F:RNA lariat debranching enzyme activity"/>
    <property type="evidence" value="ECO:0007669"/>
    <property type="project" value="TreeGrafter"/>
</dbReference>
<evidence type="ECO:0000313" key="3">
    <source>
        <dbReference type="EMBL" id="KSA00443.1"/>
    </source>
</evidence>
<gene>
    <name evidence="3" type="ORF">AC631_03821</name>
</gene>
<dbReference type="RefSeq" id="XP_015466545.1">
    <property type="nucleotide sequence ID" value="XM_015612650.1"/>
</dbReference>
<dbReference type="EMBL" id="LMYN01000088">
    <property type="protein sequence ID" value="KSA00443.1"/>
    <property type="molecule type" value="Genomic_DNA"/>
</dbReference>
<dbReference type="GO" id="GO:0000398">
    <property type="term" value="P:mRNA splicing, via spliceosome"/>
    <property type="evidence" value="ECO:0007669"/>
    <property type="project" value="TreeGrafter"/>
</dbReference>
<dbReference type="GO" id="GO:0005634">
    <property type="term" value="C:nucleus"/>
    <property type="evidence" value="ECO:0007669"/>
    <property type="project" value="TreeGrafter"/>
</dbReference>
<feature type="region of interest" description="Disordered" evidence="1">
    <location>
        <begin position="202"/>
        <end position="225"/>
    </location>
</feature>
<dbReference type="Proteomes" id="UP000054251">
    <property type="component" value="Unassembled WGS sequence"/>
</dbReference>
<evidence type="ECO:0000256" key="1">
    <source>
        <dbReference type="SAM" id="MobiDB-lite"/>
    </source>
</evidence>
<reference evidence="3 4" key="1">
    <citation type="submission" date="2015-11" db="EMBL/GenBank/DDBJ databases">
        <title>The genome of Debaryomyces fabryi.</title>
        <authorList>
            <person name="Tafer H."/>
            <person name="Lopandic K."/>
        </authorList>
    </citation>
    <scope>NUCLEOTIDE SEQUENCE [LARGE SCALE GENOMIC DNA]</scope>
    <source>
        <strain evidence="3 4">CBS 789</strain>
    </source>
</reference>
<comment type="caution">
    <text evidence="3">The sequence shown here is derived from an EMBL/GenBank/DDBJ whole genome shotgun (WGS) entry which is preliminary data.</text>
</comment>
<dbReference type="GeneID" id="26840830"/>
<organism evidence="3 4">
    <name type="scientific">Debaryomyces fabryi</name>
    <dbReference type="NCBI Taxonomy" id="58627"/>
    <lineage>
        <taxon>Eukaryota</taxon>
        <taxon>Fungi</taxon>
        <taxon>Dikarya</taxon>
        <taxon>Ascomycota</taxon>
        <taxon>Saccharomycotina</taxon>
        <taxon>Pichiomycetes</taxon>
        <taxon>Debaryomycetaceae</taxon>
        <taxon>Debaryomyces</taxon>
    </lineage>
</organism>
<dbReference type="Pfam" id="PF05011">
    <property type="entry name" value="DBR1"/>
    <property type="match status" value="1"/>
</dbReference>
<dbReference type="InterPro" id="IPR007708">
    <property type="entry name" value="DBR1_C"/>
</dbReference>
<evidence type="ECO:0000313" key="4">
    <source>
        <dbReference type="Proteomes" id="UP000054251"/>
    </source>
</evidence>
<dbReference type="PANTHER" id="PTHR12849">
    <property type="entry name" value="RNA LARIAT DEBRANCHING ENZYME"/>
    <property type="match status" value="1"/>
</dbReference>
<evidence type="ECO:0000259" key="2">
    <source>
        <dbReference type="SMART" id="SM01124"/>
    </source>
</evidence>
<dbReference type="OrthoDB" id="407609at2759"/>
<sequence>MVDLQTISVPEKYKKLGDFHEYYSGAKRAPVLTIFIGGNHESSSYLKELKYGGWVAPNIYYLGEFGCVWFRGLQIGGLSGIYNRRSFYDSIRADNKDERLPYNPHTIRSIYQVKAKNYLKMYLMDQQKLDIVLSHDWPQHIEKKGNMRKLLKDKPFFKADINNGTLGSPLNNVLLDHLKPRYWFASHLHVRFQALVKHNVKRGNNHDADSAPKKSKYNDDEVKNDAQNDEKIELEMDEGMDSNKLELNMDAMENNEEIKLDMDDFDKKLNTDKIELTMDDFEIAPTTPSQLPLKVDNEVLETHFLALDKCLPRRKFLEIIDVEIPKENTGHPSYRQDTNHTSDSKVEPPLLYYDNRSIAINKVIERFINGNLRVWNSIQQEDFYNFVLKQFDLYSELEDEIKFELTKLNNLPDDSFQIDSNSFKIIAPTSNEEDIPLKYWENNQTTEYCSKFQVPYNKL</sequence>
<feature type="compositionally biased region" description="Basic and acidic residues" evidence="1">
    <location>
        <begin position="204"/>
        <end position="225"/>
    </location>
</feature>
<accession>A0A0V1PW18</accession>
<dbReference type="PANTHER" id="PTHR12849:SF0">
    <property type="entry name" value="LARIAT DEBRANCHING ENZYME"/>
    <property type="match status" value="1"/>
</dbReference>
<name>A0A0V1PW18_9ASCO</name>
<dbReference type="InterPro" id="IPR029052">
    <property type="entry name" value="Metallo-depent_PP-like"/>
</dbReference>
<dbReference type="SMART" id="SM01124">
    <property type="entry name" value="DBR1"/>
    <property type="match status" value="1"/>
</dbReference>